<dbReference type="Gene3D" id="3.15.10.10">
    <property type="entry name" value="Bactericidal permeability-increasing protein, domain 1"/>
    <property type="match status" value="1"/>
</dbReference>
<dbReference type="PANTHER" id="PTHR10504">
    <property type="entry name" value="BACTERICIDAL PERMEABILITY-INCREASING BPI PROTEIN-RELATED"/>
    <property type="match status" value="1"/>
</dbReference>
<accession>A0A3P7GCF1</accession>
<dbReference type="SUPFAM" id="SSF55394">
    <property type="entry name" value="Bactericidal permeability-increasing protein, BPI"/>
    <property type="match status" value="1"/>
</dbReference>
<evidence type="ECO:0000313" key="2">
    <source>
        <dbReference type="Proteomes" id="UP000270924"/>
    </source>
</evidence>
<keyword evidence="2" id="KW-1185">Reference proteome</keyword>
<dbReference type="Proteomes" id="UP000270924">
    <property type="component" value="Unassembled WGS sequence"/>
</dbReference>
<dbReference type="Gene3D" id="3.15.20.10">
    <property type="entry name" value="Bactericidal permeability-increasing protein, domain 2"/>
    <property type="match status" value="1"/>
</dbReference>
<dbReference type="OMA" id="QYSAVYK"/>
<dbReference type="AlphaFoldDB" id="A0A3P7GCF1"/>
<gene>
    <name evidence="1" type="ORF">WBA_LOCUS10393</name>
</gene>
<dbReference type="InterPro" id="IPR017943">
    <property type="entry name" value="Bactericidal_perm-incr_a/b_dom"/>
</dbReference>
<dbReference type="GO" id="GO:0008289">
    <property type="term" value="F:lipid binding"/>
    <property type="evidence" value="ECO:0007669"/>
    <property type="project" value="InterPro"/>
</dbReference>
<sequence length="571" mass="64727">MSLLPNLRIITGSSSTLYFILLILPSYAVGLTLEYVPDLAPTTRKNYEITSPEGLMQEKKGKQQDAEVSQSTSITDLFAKVGYESNVKFDDDLKRNVGMLIRITPRMINYWAAELKQMFQKKLENKELPEFSRTLMKLNVSILKPRIHNITFPGFRYKVQCNNTLEVILHGGSAQLSSSYRAVYRTIREGYLEANMSSFVITLKLKIATTFAGKLLLEDIVCGAEVRSIDIKLTPKLHELVDQGLRVELDETVSVVICEALEAFTNQFEERLNKLIRSPVVEIKINDTVTRLLIDTTISNDIFLTEDYFDFPLLGTPAIKKLEREAYLMKSPDDKVEMIYLYVSESVLNIFLKQLATFGDTALQLHADPEFQKILSLNCSENEKCMGDLLQDTELYVPDSGALFCNVNSGRMVIKISSPLVASVRNGFALIDLYLTSFVTYKEEGMDVKVLEFEWHATIHVSNEYLNEHLAATYNPVQNMDASLQVVNIVISNVTPYVELVSNCDEHLLRLISSRKRLLEKLLTQQCSLARTTSTLYKAVYCTATFRNGTLVIATGLQWNPELFYQFGLFS</sequence>
<dbReference type="PANTHER" id="PTHR10504:SF131">
    <property type="entry name" value="BPI2 DOMAIN-CONTAINING PROTEIN"/>
    <property type="match status" value="1"/>
</dbReference>
<dbReference type="InterPro" id="IPR032942">
    <property type="entry name" value="BPI/LBP/Plunc"/>
</dbReference>
<protein>
    <recommendedName>
        <fullName evidence="3">Lipid-binding serum glycoprotein C-terminal domain-containing protein</fullName>
    </recommendedName>
</protein>
<evidence type="ECO:0008006" key="3">
    <source>
        <dbReference type="Google" id="ProtNLM"/>
    </source>
</evidence>
<dbReference type="EMBL" id="UYWW01012168">
    <property type="protein sequence ID" value="VDM19205.1"/>
    <property type="molecule type" value="Genomic_DNA"/>
</dbReference>
<organism evidence="1 2">
    <name type="scientific">Wuchereria bancrofti</name>
    <dbReference type="NCBI Taxonomy" id="6293"/>
    <lineage>
        <taxon>Eukaryota</taxon>
        <taxon>Metazoa</taxon>
        <taxon>Ecdysozoa</taxon>
        <taxon>Nematoda</taxon>
        <taxon>Chromadorea</taxon>
        <taxon>Rhabditida</taxon>
        <taxon>Spirurina</taxon>
        <taxon>Spiruromorpha</taxon>
        <taxon>Filarioidea</taxon>
        <taxon>Onchocercidae</taxon>
        <taxon>Wuchereria</taxon>
    </lineage>
</organism>
<proteinExistence type="predicted"/>
<dbReference type="InParanoid" id="A0A3P7GCF1"/>
<dbReference type="GO" id="GO:0005615">
    <property type="term" value="C:extracellular space"/>
    <property type="evidence" value="ECO:0007669"/>
    <property type="project" value="TreeGrafter"/>
</dbReference>
<name>A0A3P7GCF1_WUCBA</name>
<dbReference type="OrthoDB" id="5877603at2759"/>
<reference evidence="1 2" key="1">
    <citation type="submission" date="2018-11" db="EMBL/GenBank/DDBJ databases">
        <authorList>
            <consortium name="Pathogen Informatics"/>
        </authorList>
    </citation>
    <scope>NUCLEOTIDE SEQUENCE [LARGE SCALE GENOMIC DNA]</scope>
</reference>
<evidence type="ECO:0000313" key="1">
    <source>
        <dbReference type="EMBL" id="VDM19205.1"/>
    </source>
</evidence>